<dbReference type="CDD" id="cd00090">
    <property type="entry name" value="HTH_ARSR"/>
    <property type="match status" value="1"/>
</dbReference>
<dbReference type="InterPro" id="IPR001034">
    <property type="entry name" value="DeoR_HTH"/>
</dbReference>
<keyword evidence="1" id="KW-0805">Transcription regulation</keyword>
<dbReference type="PROSITE" id="PS51000">
    <property type="entry name" value="HTH_DEOR_2"/>
    <property type="match status" value="1"/>
</dbReference>
<dbReference type="Pfam" id="PF00455">
    <property type="entry name" value="DeoRC"/>
    <property type="match status" value="1"/>
</dbReference>
<keyword evidence="6" id="KW-1185">Reference proteome</keyword>
<dbReference type="RefSeq" id="WP_121194030.1">
    <property type="nucleotide sequence ID" value="NZ_RBWV01000013.1"/>
</dbReference>
<dbReference type="PANTHER" id="PTHR30363:SF44">
    <property type="entry name" value="AGA OPERON TRANSCRIPTIONAL REPRESSOR-RELATED"/>
    <property type="match status" value="1"/>
</dbReference>
<evidence type="ECO:0000256" key="3">
    <source>
        <dbReference type="ARBA" id="ARBA00023163"/>
    </source>
</evidence>
<evidence type="ECO:0000313" key="6">
    <source>
        <dbReference type="Proteomes" id="UP000281955"/>
    </source>
</evidence>
<reference evidence="5 6" key="1">
    <citation type="submission" date="2018-10" db="EMBL/GenBank/DDBJ databases">
        <title>Genomic Encyclopedia of Archaeal and Bacterial Type Strains, Phase II (KMG-II): from individual species to whole genera.</title>
        <authorList>
            <person name="Goeker M."/>
        </authorList>
    </citation>
    <scope>NUCLEOTIDE SEQUENCE [LARGE SCALE GENOMIC DNA]</scope>
    <source>
        <strain evidence="5 6">RP-AC37</strain>
    </source>
</reference>
<dbReference type="Gene3D" id="1.10.10.10">
    <property type="entry name" value="Winged helix-like DNA-binding domain superfamily/Winged helix DNA-binding domain"/>
    <property type="match status" value="1"/>
</dbReference>
<keyword evidence="3" id="KW-0804">Transcription</keyword>
<dbReference type="SMART" id="SM01134">
    <property type="entry name" value="DeoRC"/>
    <property type="match status" value="1"/>
</dbReference>
<dbReference type="InterPro" id="IPR011991">
    <property type="entry name" value="ArsR-like_HTH"/>
</dbReference>
<dbReference type="InterPro" id="IPR037171">
    <property type="entry name" value="NagB/RpiA_transferase-like"/>
</dbReference>
<dbReference type="PANTHER" id="PTHR30363">
    <property type="entry name" value="HTH-TYPE TRANSCRIPTIONAL REGULATOR SRLR-RELATED"/>
    <property type="match status" value="1"/>
</dbReference>
<gene>
    <name evidence="5" type="ORF">CLV35_2730</name>
</gene>
<dbReference type="GO" id="GO:0003677">
    <property type="term" value="F:DNA binding"/>
    <property type="evidence" value="ECO:0007669"/>
    <property type="project" value="UniProtKB-KW"/>
</dbReference>
<dbReference type="SUPFAM" id="SSF46785">
    <property type="entry name" value="Winged helix' DNA-binding domain"/>
    <property type="match status" value="1"/>
</dbReference>
<protein>
    <submittedName>
        <fullName evidence="5">DeoR family transcriptional regulator of aga operon</fullName>
    </submittedName>
</protein>
<evidence type="ECO:0000256" key="1">
    <source>
        <dbReference type="ARBA" id="ARBA00023015"/>
    </source>
</evidence>
<proteinExistence type="predicted"/>
<dbReference type="InterPro" id="IPR036388">
    <property type="entry name" value="WH-like_DNA-bd_sf"/>
</dbReference>
<organism evidence="5 6">
    <name type="scientific">Motilibacter peucedani</name>
    <dbReference type="NCBI Taxonomy" id="598650"/>
    <lineage>
        <taxon>Bacteria</taxon>
        <taxon>Bacillati</taxon>
        <taxon>Actinomycetota</taxon>
        <taxon>Actinomycetes</taxon>
        <taxon>Motilibacterales</taxon>
        <taxon>Motilibacteraceae</taxon>
        <taxon>Motilibacter</taxon>
    </lineage>
</organism>
<dbReference type="OrthoDB" id="7688673at2"/>
<dbReference type="SUPFAM" id="SSF100950">
    <property type="entry name" value="NagB/RpiA/CoA transferase-like"/>
    <property type="match status" value="1"/>
</dbReference>
<dbReference type="InterPro" id="IPR018356">
    <property type="entry name" value="Tscrpt_reg_HTH_DeoR_CS"/>
</dbReference>
<name>A0A420XM95_9ACTN</name>
<dbReference type="InterPro" id="IPR050313">
    <property type="entry name" value="Carb_Metab_HTH_regulators"/>
</dbReference>
<evidence type="ECO:0000313" key="5">
    <source>
        <dbReference type="EMBL" id="RKS72486.1"/>
    </source>
</evidence>
<dbReference type="GO" id="GO:0003700">
    <property type="term" value="F:DNA-binding transcription factor activity"/>
    <property type="evidence" value="ECO:0007669"/>
    <property type="project" value="InterPro"/>
</dbReference>
<evidence type="ECO:0000259" key="4">
    <source>
        <dbReference type="PROSITE" id="PS51000"/>
    </source>
</evidence>
<evidence type="ECO:0000256" key="2">
    <source>
        <dbReference type="ARBA" id="ARBA00023125"/>
    </source>
</evidence>
<dbReference type="SMART" id="SM00420">
    <property type="entry name" value="HTH_DEOR"/>
    <property type="match status" value="1"/>
</dbReference>
<dbReference type="EMBL" id="RBWV01000013">
    <property type="protein sequence ID" value="RKS72486.1"/>
    <property type="molecule type" value="Genomic_DNA"/>
</dbReference>
<dbReference type="Proteomes" id="UP000281955">
    <property type="component" value="Unassembled WGS sequence"/>
</dbReference>
<dbReference type="Pfam" id="PF08220">
    <property type="entry name" value="HTH_DeoR"/>
    <property type="match status" value="1"/>
</dbReference>
<keyword evidence="2" id="KW-0238">DNA-binding</keyword>
<dbReference type="PROSITE" id="PS00894">
    <property type="entry name" value="HTH_DEOR_1"/>
    <property type="match status" value="1"/>
</dbReference>
<dbReference type="PRINTS" id="PR00037">
    <property type="entry name" value="HTHLACR"/>
</dbReference>
<dbReference type="InterPro" id="IPR014036">
    <property type="entry name" value="DeoR-like_C"/>
</dbReference>
<feature type="domain" description="HTH deoR-type" evidence="4">
    <location>
        <begin position="3"/>
        <end position="58"/>
    </location>
</feature>
<dbReference type="InParanoid" id="A0A420XM95"/>
<dbReference type="InterPro" id="IPR036390">
    <property type="entry name" value="WH_DNA-bd_sf"/>
</dbReference>
<accession>A0A420XM95</accession>
<comment type="caution">
    <text evidence="5">The sequence shown here is derived from an EMBL/GenBank/DDBJ whole genome shotgun (WGS) entry which is preliminary data.</text>
</comment>
<sequence>MLSHERQREVLRQLRLHGGGNVRELAAAVGVSPSTIRRDLTEMGEQGLLRRVHGGASLPDELEITPTARQLEQSAEKRRIGLAATALVEDRSTVLITGGTTTEAMLPHLQGREGLTVITNGLNVAVQLSRLPEVTVVVLGGILRHAEMSLLGGLAESAVQEFEVDLAFTGTYGIDPSVGLTGASVHEASTDRRLLQRARSIVVLADSSKFTRRGPVRLAGVDQLSTVITDTDAPPPAVAALRDAGVEVRQV</sequence>
<dbReference type="AlphaFoldDB" id="A0A420XM95"/>
<dbReference type="Gene3D" id="3.40.50.1360">
    <property type="match status" value="1"/>
</dbReference>